<gene>
    <name evidence="4" type="ordered locus">Nwat_2058</name>
</gene>
<proteinExistence type="inferred from homology"/>
<accession>D8K7L4</accession>
<keyword evidence="2 3" id="KW-0732">Signal</keyword>
<organism evidence="4 5">
    <name type="scientific">Nitrosococcus watsoni (strain C-113)</name>
    <dbReference type="NCBI Taxonomy" id="105559"/>
    <lineage>
        <taxon>Bacteria</taxon>
        <taxon>Pseudomonadati</taxon>
        <taxon>Pseudomonadota</taxon>
        <taxon>Gammaproteobacteria</taxon>
        <taxon>Chromatiales</taxon>
        <taxon>Chromatiaceae</taxon>
        <taxon>Nitrosococcus</taxon>
    </lineage>
</organism>
<dbReference type="Pfam" id="PF04333">
    <property type="entry name" value="MlaA"/>
    <property type="match status" value="1"/>
</dbReference>
<dbReference type="InterPro" id="IPR007428">
    <property type="entry name" value="MlaA"/>
</dbReference>
<dbReference type="GO" id="GO:0016020">
    <property type="term" value="C:membrane"/>
    <property type="evidence" value="ECO:0007669"/>
    <property type="project" value="InterPro"/>
</dbReference>
<dbReference type="EMBL" id="CP002086">
    <property type="protein sequence ID" value="ADJ28891.1"/>
    <property type="molecule type" value="Genomic_DNA"/>
</dbReference>
<dbReference type="KEGG" id="nwa:Nwat_2058"/>
<name>D8K7L4_NITWC</name>
<dbReference type="GO" id="GO:0120010">
    <property type="term" value="P:intermembrane phospholipid transfer"/>
    <property type="evidence" value="ECO:0007669"/>
    <property type="project" value="TreeGrafter"/>
</dbReference>
<sequence length="255" mass="29356">MRRRSTITKLFFALLLGTILQGCASQPHHETAPIIPPKHSLSEIPKSGELTIIDVYDPLEPANRAIYFFNYQFDKYIFLPAVNAYEFITPDLVEKGISNFFSNIRETINFTNTLLQLKFSRALKTAARFIINSTIGIAGIWDPATRMKLYQHREDFGQTLGYYGLGPGPYIVIPILGPSNLRDAIGLAADSLLLNAILSNIDHYNEIRFWLPFYFVESIDRRHRTSFRYYKTGSPFEYDLIRFLYLKVREAKIAK</sequence>
<dbReference type="STRING" id="105559.Nwat_2058"/>
<protein>
    <submittedName>
        <fullName evidence="4">VacJ family lipoprotein</fullName>
    </submittedName>
</protein>
<comment type="similarity">
    <text evidence="1">Belongs to the MlaA family.</text>
</comment>
<reference evidence="4 5" key="1">
    <citation type="submission" date="2010-06" db="EMBL/GenBank/DDBJ databases">
        <title>Complete sequence of chromosome of Nitrosococcus watsoni C-113.</title>
        <authorList>
            <consortium name="US DOE Joint Genome Institute"/>
            <person name="Lucas S."/>
            <person name="Copeland A."/>
            <person name="Lapidus A."/>
            <person name="Cheng J.-F."/>
            <person name="Bruce D."/>
            <person name="Goodwin L."/>
            <person name="Pitluck S."/>
            <person name="Malfatti S.A."/>
            <person name="Chain P.S.G."/>
            <person name="Land M."/>
            <person name="Hauser L."/>
            <person name="Kyrpides N."/>
            <person name="Ivanova N."/>
            <person name="Cambell M.A."/>
            <person name="Heidelberg J.F."/>
            <person name="Klotz M.G."/>
            <person name="Woyke T."/>
        </authorList>
    </citation>
    <scope>NUCLEOTIDE SEQUENCE [LARGE SCALE GENOMIC DNA]</scope>
    <source>
        <strain evidence="4 5">C-113</strain>
    </source>
</reference>
<dbReference type="HOGENOM" id="CLU_059326_1_1_6"/>
<evidence type="ECO:0000256" key="1">
    <source>
        <dbReference type="ARBA" id="ARBA00010634"/>
    </source>
</evidence>
<evidence type="ECO:0000256" key="2">
    <source>
        <dbReference type="ARBA" id="ARBA00022729"/>
    </source>
</evidence>
<dbReference type="PANTHER" id="PTHR30035:SF3">
    <property type="entry name" value="INTERMEMBRANE PHOSPHOLIPID TRANSPORT SYSTEM LIPOPROTEIN MLAA"/>
    <property type="match status" value="1"/>
</dbReference>
<feature type="signal peptide" evidence="3">
    <location>
        <begin position="1"/>
        <end position="24"/>
    </location>
</feature>
<dbReference type="Proteomes" id="UP000000393">
    <property type="component" value="Chromosome"/>
</dbReference>
<dbReference type="PRINTS" id="PR01805">
    <property type="entry name" value="VACJLIPOPROT"/>
</dbReference>
<dbReference type="eggNOG" id="COG2853">
    <property type="taxonomic scope" value="Bacteria"/>
</dbReference>
<dbReference type="PROSITE" id="PS51257">
    <property type="entry name" value="PROKAR_LIPOPROTEIN"/>
    <property type="match status" value="1"/>
</dbReference>
<feature type="chain" id="PRO_5003116690" evidence="3">
    <location>
        <begin position="25"/>
        <end position="255"/>
    </location>
</feature>
<dbReference type="PANTHER" id="PTHR30035">
    <property type="entry name" value="LIPOPROTEIN VACJ-RELATED"/>
    <property type="match status" value="1"/>
</dbReference>
<keyword evidence="5" id="KW-1185">Reference proteome</keyword>
<dbReference type="OrthoDB" id="9785326at2"/>
<dbReference type="AlphaFoldDB" id="D8K7L4"/>
<evidence type="ECO:0000313" key="5">
    <source>
        <dbReference type="Proteomes" id="UP000000393"/>
    </source>
</evidence>
<evidence type="ECO:0000256" key="3">
    <source>
        <dbReference type="SAM" id="SignalP"/>
    </source>
</evidence>
<keyword evidence="4" id="KW-0449">Lipoprotein</keyword>
<evidence type="ECO:0000313" key="4">
    <source>
        <dbReference type="EMBL" id="ADJ28891.1"/>
    </source>
</evidence>
<dbReference type="RefSeq" id="WP_013220982.1">
    <property type="nucleotide sequence ID" value="NC_014315.1"/>
</dbReference>